<dbReference type="GO" id="GO:0005634">
    <property type="term" value="C:nucleus"/>
    <property type="evidence" value="ECO:0007669"/>
    <property type="project" value="TreeGrafter"/>
</dbReference>
<name>A0A8K0JLN8_9TREE</name>
<dbReference type="CDD" id="cd17932">
    <property type="entry name" value="DEXQc_UvrD"/>
    <property type="match status" value="1"/>
</dbReference>
<dbReference type="Gene3D" id="1.10.10.160">
    <property type="match status" value="1"/>
</dbReference>
<feature type="region of interest" description="Disordered" evidence="14">
    <location>
        <begin position="889"/>
        <end position="915"/>
    </location>
</feature>
<evidence type="ECO:0000313" key="18">
    <source>
        <dbReference type="Proteomes" id="UP000812966"/>
    </source>
</evidence>
<dbReference type="GO" id="GO:0003677">
    <property type="term" value="F:DNA binding"/>
    <property type="evidence" value="ECO:0007669"/>
    <property type="project" value="UniProtKB-KW"/>
</dbReference>
<gene>
    <name evidence="17" type="ORF">FFLO_03178</name>
</gene>
<keyword evidence="8" id="KW-0234">DNA repair</keyword>
<keyword evidence="18" id="KW-1185">Reference proteome</keyword>
<feature type="domain" description="UvrD-like helicase C-terminal" evidence="16">
    <location>
        <begin position="299"/>
        <end position="566"/>
    </location>
</feature>
<feature type="region of interest" description="Disordered" evidence="14">
    <location>
        <begin position="1003"/>
        <end position="1041"/>
    </location>
</feature>
<feature type="region of interest" description="Disordered" evidence="14">
    <location>
        <begin position="584"/>
        <end position="608"/>
    </location>
</feature>
<evidence type="ECO:0000256" key="3">
    <source>
        <dbReference type="ARBA" id="ARBA00022763"/>
    </source>
</evidence>
<dbReference type="InterPro" id="IPR014017">
    <property type="entry name" value="DNA_helicase_UvrD-like_C"/>
</dbReference>
<keyword evidence="7" id="KW-0238">DNA-binding</keyword>
<evidence type="ECO:0000259" key="15">
    <source>
        <dbReference type="PROSITE" id="PS51198"/>
    </source>
</evidence>
<dbReference type="PROSITE" id="PS51217">
    <property type="entry name" value="UVRD_HELICASE_CTER"/>
    <property type="match status" value="1"/>
</dbReference>
<dbReference type="InterPro" id="IPR027417">
    <property type="entry name" value="P-loop_NTPase"/>
</dbReference>
<dbReference type="GO" id="GO:0016787">
    <property type="term" value="F:hydrolase activity"/>
    <property type="evidence" value="ECO:0007669"/>
    <property type="project" value="UniProtKB-UniRule"/>
</dbReference>
<evidence type="ECO:0000256" key="8">
    <source>
        <dbReference type="ARBA" id="ARBA00023204"/>
    </source>
</evidence>
<dbReference type="PROSITE" id="PS51198">
    <property type="entry name" value="UVRD_HELICASE_ATP_BIND"/>
    <property type="match status" value="1"/>
</dbReference>
<keyword evidence="9" id="KW-0413">Isomerase</keyword>
<evidence type="ECO:0000256" key="13">
    <source>
        <dbReference type="PROSITE-ProRule" id="PRU00560"/>
    </source>
</evidence>
<evidence type="ECO:0000256" key="12">
    <source>
        <dbReference type="ARBA" id="ARBA00048988"/>
    </source>
</evidence>
<dbReference type="FunFam" id="3.40.50.300:FF:001201">
    <property type="entry name" value="ATP-dependent DNA helicase UvrD2"/>
    <property type="match status" value="1"/>
</dbReference>
<keyword evidence="4 13" id="KW-0378">Hydrolase</keyword>
<keyword evidence="2 13" id="KW-0547">Nucleotide-binding</keyword>
<dbReference type="EC" id="5.6.2.4" evidence="11"/>
<comment type="catalytic activity">
    <reaction evidence="12">
        <text>ATP + H2O = ADP + phosphate + H(+)</text>
        <dbReference type="Rhea" id="RHEA:13065"/>
        <dbReference type="ChEBI" id="CHEBI:15377"/>
        <dbReference type="ChEBI" id="CHEBI:15378"/>
        <dbReference type="ChEBI" id="CHEBI:30616"/>
        <dbReference type="ChEBI" id="CHEBI:43474"/>
        <dbReference type="ChEBI" id="CHEBI:456216"/>
        <dbReference type="EC" id="5.6.2.4"/>
    </reaction>
</comment>
<dbReference type="Pfam" id="PF13361">
    <property type="entry name" value="UvrD_C"/>
    <property type="match status" value="1"/>
</dbReference>
<evidence type="ECO:0000256" key="9">
    <source>
        <dbReference type="ARBA" id="ARBA00023235"/>
    </source>
</evidence>
<accession>A0A8K0JLN8</accession>
<evidence type="ECO:0000256" key="4">
    <source>
        <dbReference type="ARBA" id="ARBA00022801"/>
    </source>
</evidence>
<evidence type="ECO:0000256" key="10">
    <source>
        <dbReference type="ARBA" id="ARBA00034617"/>
    </source>
</evidence>
<dbReference type="InterPro" id="IPR000212">
    <property type="entry name" value="DNA_helicase_UvrD/REP"/>
</dbReference>
<dbReference type="GO" id="GO:0000725">
    <property type="term" value="P:recombinational repair"/>
    <property type="evidence" value="ECO:0007669"/>
    <property type="project" value="TreeGrafter"/>
</dbReference>
<feature type="compositionally biased region" description="Polar residues" evidence="14">
    <location>
        <begin position="894"/>
        <end position="915"/>
    </location>
</feature>
<dbReference type="Gene3D" id="1.10.486.10">
    <property type="entry name" value="PCRA, domain 4"/>
    <property type="match status" value="1"/>
</dbReference>
<feature type="binding site" evidence="13">
    <location>
        <begin position="34"/>
        <end position="41"/>
    </location>
    <ligand>
        <name>ATP</name>
        <dbReference type="ChEBI" id="CHEBI:30616"/>
    </ligand>
</feature>
<dbReference type="Pfam" id="PF00580">
    <property type="entry name" value="UvrD-helicase"/>
    <property type="match status" value="1"/>
</dbReference>
<comment type="catalytic activity">
    <reaction evidence="10">
        <text>Couples ATP hydrolysis with the unwinding of duplex DNA by translocating in the 3'-5' direction.</text>
        <dbReference type="EC" id="5.6.2.4"/>
    </reaction>
</comment>
<keyword evidence="3" id="KW-0227">DNA damage</keyword>
<evidence type="ECO:0000256" key="11">
    <source>
        <dbReference type="ARBA" id="ARBA00034808"/>
    </source>
</evidence>
<dbReference type="InterPro" id="IPR014016">
    <property type="entry name" value="UvrD-like_ATP-bd"/>
</dbReference>
<evidence type="ECO:0000259" key="16">
    <source>
        <dbReference type="PROSITE" id="PS51217"/>
    </source>
</evidence>
<sequence length="1041" mass="115505">MEEDGPDLSYLDSLNPAQLQAVTYPKDNPLQILAGPGSGKTRVLTARVAYLVHYWGLKPYEITAVTFTNKAAQEMRKRLNVLLGSGTASRLILGTFHATCAGYLRKHGQVIGLPNNFAIMDAEDAKKVISGLLKPMSADLKSRYISLKDGQVMSEISKAKAQEESPERLRARAKALGSKGEILSIIADIYQKYEETLRSADSLDFDDLLVFGLKLFRAAPNILEDCKHILVDEFQDTNTTQYELMKLFCKSHKCVTVVGDPDQSIYGWRSANIENLDHMKRDFPTTDAVHLEENYRSTGAILAASLAVVRQDKKRANKGLFTSHGTGYPVTLRSHSDPEKEAHYIADEIRRLIAHSGNMLGHDDFAILLRYNALSRPIELELQKQQIPSRLIGGHKFFERVEVKDLLAYLQLVDNPNYYPAFARVVNVPKRSIGDKSIEDIQAEARKQGITSMELCERIVDGETVAGLRAGIKKNLVPFVKAVRELRVHAKKGTDVAELIKLLIEKIGYEDHLRKTQEDFDSRWENVQELISYAVIVANEQSNALQLPDVELEGFVSAKTVVIEEEEDVKPVLHPIFSRSVSSSSSEAKPTVKKNSNTKQTKARKEHVFEVADPGLELEYDEEDEDFVLLDNVDKQPTTEAISGGIDVRHTPLRVFLEASMLSTDTESKDDANNTPKVTITTVHGAKGLEWPVVFLPCLEDGTYPFYRSTEEDEIREERRLLYVAMTRAQAALVLSHSARRMLGGQYQDRTLSPFVVDAQKTSPVMFKSQGPALSDQNRDLFSTLLGRLPVSPEDAQAAIRAYMPTEPPQSGKAFRGGTDQMFWFNSHKKESRATEYWSSEQDEYALPPMQGDAARKAMAVPTEERFEPHGTGFMSARSRLLDNVAARLGDNPRFSTPTPSTDKPRNYRTSSATGTSLRAKMEYDEKVSLDFGQGGDMTAAGGSSKTDFKNANKQSLNAMKNVGLPPPITSLWKEEPTGGPSIGVNNFQSASSSSLAMMKNLGIPEPSANADPVRKAGSGNKRLGVGRTMAPWGAKKPRND</sequence>
<comment type="similarity">
    <text evidence="1">Belongs to the helicase family. UvrD subfamily.</text>
</comment>
<dbReference type="AlphaFoldDB" id="A0A8K0JLN8"/>
<dbReference type="SUPFAM" id="SSF52540">
    <property type="entry name" value="P-loop containing nucleoside triphosphate hydrolases"/>
    <property type="match status" value="1"/>
</dbReference>
<evidence type="ECO:0000256" key="14">
    <source>
        <dbReference type="SAM" id="MobiDB-lite"/>
    </source>
</evidence>
<proteinExistence type="inferred from homology"/>
<dbReference type="Gene3D" id="3.40.50.300">
    <property type="entry name" value="P-loop containing nucleotide triphosphate hydrolases"/>
    <property type="match status" value="3"/>
</dbReference>
<dbReference type="GO" id="GO:0005524">
    <property type="term" value="F:ATP binding"/>
    <property type="evidence" value="ECO:0007669"/>
    <property type="project" value="UniProtKB-UniRule"/>
</dbReference>
<dbReference type="Proteomes" id="UP000812966">
    <property type="component" value="Unassembled WGS sequence"/>
</dbReference>
<dbReference type="PANTHER" id="PTHR11070">
    <property type="entry name" value="UVRD / RECB / PCRA DNA HELICASE FAMILY MEMBER"/>
    <property type="match status" value="1"/>
</dbReference>
<evidence type="ECO:0000256" key="1">
    <source>
        <dbReference type="ARBA" id="ARBA00009922"/>
    </source>
</evidence>
<organism evidence="17 18">
    <name type="scientific">Filobasidium floriforme</name>
    <dbReference type="NCBI Taxonomy" id="5210"/>
    <lineage>
        <taxon>Eukaryota</taxon>
        <taxon>Fungi</taxon>
        <taxon>Dikarya</taxon>
        <taxon>Basidiomycota</taxon>
        <taxon>Agaricomycotina</taxon>
        <taxon>Tremellomycetes</taxon>
        <taxon>Filobasidiales</taxon>
        <taxon>Filobasidiaceae</taxon>
        <taxon>Filobasidium</taxon>
    </lineage>
</organism>
<keyword evidence="6 13" id="KW-0067">ATP-binding</keyword>
<feature type="domain" description="UvrD-like helicase ATP-binding" evidence="15">
    <location>
        <begin position="13"/>
        <end position="298"/>
    </location>
</feature>
<reference evidence="17" key="1">
    <citation type="submission" date="2020-04" db="EMBL/GenBank/DDBJ databases">
        <title>Analysis of mating type loci in Filobasidium floriforme.</title>
        <authorList>
            <person name="Nowrousian M."/>
        </authorList>
    </citation>
    <scope>NUCLEOTIDE SEQUENCE</scope>
    <source>
        <strain evidence="17">CBS 6242</strain>
    </source>
</reference>
<evidence type="ECO:0000256" key="6">
    <source>
        <dbReference type="ARBA" id="ARBA00022840"/>
    </source>
</evidence>
<evidence type="ECO:0000256" key="5">
    <source>
        <dbReference type="ARBA" id="ARBA00022806"/>
    </source>
</evidence>
<dbReference type="InterPro" id="IPR013986">
    <property type="entry name" value="DExx_box_DNA_helicase_dom_sf"/>
</dbReference>
<dbReference type="PANTHER" id="PTHR11070:SF2">
    <property type="entry name" value="ATP-DEPENDENT DNA HELICASE SRS2"/>
    <property type="match status" value="1"/>
</dbReference>
<keyword evidence="5 13" id="KW-0347">Helicase</keyword>
<comment type="caution">
    <text evidence="17">The sequence shown here is derived from an EMBL/GenBank/DDBJ whole genome shotgun (WGS) entry which is preliminary data.</text>
</comment>
<dbReference type="EMBL" id="JABELV010000056">
    <property type="protein sequence ID" value="KAG7548973.1"/>
    <property type="molecule type" value="Genomic_DNA"/>
</dbReference>
<dbReference type="GO" id="GO:0043138">
    <property type="term" value="F:3'-5' DNA helicase activity"/>
    <property type="evidence" value="ECO:0007669"/>
    <property type="project" value="UniProtKB-EC"/>
</dbReference>
<evidence type="ECO:0000256" key="2">
    <source>
        <dbReference type="ARBA" id="ARBA00022741"/>
    </source>
</evidence>
<evidence type="ECO:0000256" key="7">
    <source>
        <dbReference type="ARBA" id="ARBA00023125"/>
    </source>
</evidence>
<evidence type="ECO:0000313" key="17">
    <source>
        <dbReference type="EMBL" id="KAG7548973.1"/>
    </source>
</evidence>
<protein>
    <recommendedName>
        <fullName evidence="11">DNA 3'-5' helicase</fullName>
        <ecNumber evidence="11">5.6.2.4</ecNumber>
    </recommendedName>
</protein>